<evidence type="ECO:0000313" key="3">
    <source>
        <dbReference type="Proteomes" id="UP000265354"/>
    </source>
</evidence>
<dbReference type="EMBL" id="BGZL01000003">
    <property type="protein sequence ID" value="GBP99888.1"/>
    <property type="molecule type" value="Genomic_DNA"/>
</dbReference>
<evidence type="ECO:0000313" key="2">
    <source>
        <dbReference type="EMBL" id="GBP99888.1"/>
    </source>
</evidence>
<dbReference type="AlphaFoldDB" id="A0A388STK8"/>
<organism evidence="2 3">
    <name type="scientific">Streptomyces spongiicola</name>
    <dbReference type="NCBI Taxonomy" id="1690221"/>
    <lineage>
        <taxon>Bacteria</taxon>
        <taxon>Bacillati</taxon>
        <taxon>Actinomycetota</taxon>
        <taxon>Actinomycetes</taxon>
        <taxon>Kitasatosporales</taxon>
        <taxon>Streptomycetaceae</taxon>
        <taxon>Streptomyces</taxon>
    </lineage>
</organism>
<name>A0A388STK8_9ACTN</name>
<feature type="compositionally biased region" description="Gly residues" evidence="1">
    <location>
        <begin position="56"/>
        <end position="67"/>
    </location>
</feature>
<gene>
    <name evidence="2" type="ORF">SSP531S_12910</name>
</gene>
<dbReference type="Proteomes" id="UP000265354">
    <property type="component" value="Unassembled WGS sequence"/>
</dbReference>
<sequence length="87" mass="8985">MATLKVSMYEVKVQLYRSSAPRSAVRLGPAVAVIDWSVIDIALVSSRDPSRRGKRGGSGPCGGVAGACPGGRPAAGPVIGHSWGRIR</sequence>
<protein>
    <submittedName>
        <fullName evidence="2">Uncharacterized protein</fullName>
    </submittedName>
</protein>
<reference evidence="2 3" key="1">
    <citation type="submission" date="2018-07" db="EMBL/GenBank/DDBJ databases">
        <title>Whole Genome Shotgun Sequence of Streptomyces spongiicola strain 531S.</title>
        <authorList>
            <person name="Dohra H."/>
            <person name="Kodani S."/>
        </authorList>
    </citation>
    <scope>NUCLEOTIDE SEQUENCE [LARGE SCALE GENOMIC DNA]</scope>
    <source>
        <strain evidence="2 3">531S</strain>
    </source>
</reference>
<accession>A0A388STK8</accession>
<evidence type="ECO:0000256" key="1">
    <source>
        <dbReference type="SAM" id="MobiDB-lite"/>
    </source>
</evidence>
<comment type="caution">
    <text evidence="2">The sequence shown here is derived from an EMBL/GenBank/DDBJ whole genome shotgun (WGS) entry which is preliminary data.</text>
</comment>
<feature type="region of interest" description="Disordered" evidence="1">
    <location>
        <begin position="48"/>
        <end position="67"/>
    </location>
</feature>
<proteinExistence type="predicted"/>